<gene>
    <name evidence="8" type="ORF">M408DRAFT_333129</name>
</gene>
<evidence type="ECO:0000256" key="3">
    <source>
        <dbReference type="ARBA" id="ARBA00012922"/>
    </source>
</evidence>
<evidence type="ECO:0000259" key="7">
    <source>
        <dbReference type="Pfam" id="PF01425"/>
    </source>
</evidence>
<reference evidence="8 9" key="1">
    <citation type="submission" date="2014-04" db="EMBL/GenBank/DDBJ databases">
        <authorList>
            <consortium name="DOE Joint Genome Institute"/>
            <person name="Kuo A."/>
            <person name="Zuccaro A."/>
            <person name="Kohler A."/>
            <person name="Nagy L.G."/>
            <person name="Floudas D."/>
            <person name="Copeland A."/>
            <person name="Barry K.W."/>
            <person name="Cichocki N."/>
            <person name="Veneault-Fourrey C."/>
            <person name="LaButti K."/>
            <person name="Lindquist E.A."/>
            <person name="Lipzen A."/>
            <person name="Lundell T."/>
            <person name="Morin E."/>
            <person name="Murat C."/>
            <person name="Sun H."/>
            <person name="Tunlid A."/>
            <person name="Henrissat B."/>
            <person name="Grigoriev I.V."/>
            <person name="Hibbett D.S."/>
            <person name="Martin F."/>
            <person name="Nordberg H.P."/>
            <person name="Cantor M.N."/>
            <person name="Hua S.X."/>
        </authorList>
    </citation>
    <scope>NUCLEOTIDE SEQUENCE [LARGE SCALE GENOMIC DNA]</scope>
    <source>
        <strain evidence="8 9">MAFF 305830</strain>
    </source>
</reference>
<feature type="binding site" evidence="6">
    <location>
        <position position="208"/>
    </location>
    <ligand>
        <name>substrate</name>
    </ligand>
</feature>
<feature type="active site" description="Charge relay system" evidence="5">
    <location>
        <position position="133"/>
    </location>
</feature>
<organism evidence="8 9">
    <name type="scientific">Serendipita vermifera MAFF 305830</name>
    <dbReference type="NCBI Taxonomy" id="933852"/>
    <lineage>
        <taxon>Eukaryota</taxon>
        <taxon>Fungi</taxon>
        <taxon>Dikarya</taxon>
        <taxon>Basidiomycota</taxon>
        <taxon>Agaricomycotina</taxon>
        <taxon>Agaricomycetes</taxon>
        <taxon>Sebacinales</taxon>
        <taxon>Serendipitaceae</taxon>
        <taxon>Serendipita</taxon>
    </lineage>
</organism>
<evidence type="ECO:0000256" key="6">
    <source>
        <dbReference type="PIRSR" id="PIRSR001221-2"/>
    </source>
</evidence>
<dbReference type="AlphaFoldDB" id="A0A0C3ABJ0"/>
<dbReference type="HOGENOM" id="CLU_009600_9_2_1"/>
<feature type="binding site" evidence="6">
    <location>
        <position position="182"/>
    </location>
    <ligand>
        <name>substrate</name>
    </ligand>
</feature>
<reference evidence="9" key="2">
    <citation type="submission" date="2015-01" db="EMBL/GenBank/DDBJ databases">
        <title>Evolutionary Origins and Diversification of the Mycorrhizal Mutualists.</title>
        <authorList>
            <consortium name="DOE Joint Genome Institute"/>
            <consortium name="Mycorrhizal Genomics Consortium"/>
            <person name="Kohler A."/>
            <person name="Kuo A."/>
            <person name="Nagy L.G."/>
            <person name="Floudas D."/>
            <person name="Copeland A."/>
            <person name="Barry K.W."/>
            <person name="Cichocki N."/>
            <person name="Veneault-Fourrey C."/>
            <person name="LaButti K."/>
            <person name="Lindquist E.A."/>
            <person name="Lipzen A."/>
            <person name="Lundell T."/>
            <person name="Morin E."/>
            <person name="Murat C."/>
            <person name="Riley R."/>
            <person name="Ohm R."/>
            <person name="Sun H."/>
            <person name="Tunlid A."/>
            <person name="Henrissat B."/>
            <person name="Grigoriev I.V."/>
            <person name="Hibbett D.S."/>
            <person name="Martin F."/>
        </authorList>
    </citation>
    <scope>NUCLEOTIDE SEQUENCE [LARGE SCALE GENOMIC DNA]</scope>
    <source>
        <strain evidence="9">MAFF 305830</strain>
    </source>
</reference>
<keyword evidence="9" id="KW-1185">Reference proteome</keyword>
<evidence type="ECO:0000256" key="4">
    <source>
        <dbReference type="ARBA" id="ARBA00022801"/>
    </source>
</evidence>
<feature type="active site" description="Charge relay system" evidence="5">
    <location>
        <position position="208"/>
    </location>
</feature>
<proteinExistence type="inferred from homology"/>
<dbReference type="PIRSF" id="PIRSF001221">
    <property type="entry name" value="Amidase_fungi"/>
    <property type="match status" value="1"/>
</dbReference>
<dbReference type="PROSITE" id="PS00571">
    <property type="entry name" value="AMIDASES"/>
    <property type="match status" value="1"/>
</dbReference>
<dbReference type="GO" id="GO:0004040">
    <property type="term" value="F:amidase activity"/>
    <property type="evidence" value="ECO:0007669"/>
    <property type="project" value="UniProtKB-EC"/>
</dbReference>
<keyword evidence="4" id="KW-0378">Hydrolase</keyword>
<accession>A0A0C3ABJ0</accession>
<dbReference type="PANTHER" id="PTHR46072:SF2">
    <property type="entry name" value="AMIDASE (EUROFUNG)"/>
    <property type="match status" value="1"/>
</dbReference>
<dbReference type="EC" id="3.5.1.4" evidence="3"/>
<evidence type="ECO:0000256" key="1">
    <source>
        <dbReference type="ARBA" id="ARBA00001311"/>
    </source>
</evidence>
<dbReference type="Gene3D" id="3.90.1300.10">
    <property type="entry name" value="Amidase signature (AS) domain"/>
    <property type="match status" value="1"/>
</dbReference>
<name>A0A0C3ABJ0_SERVB</name>
<dbReference type="InterPro" id="IPR036928">
    <property type="entry name" value="AS_sf"/>
</dbReference>
<evidence type="ECO:0000313" key="8">
    <source>
        <dbReference type="EMBL" id="KIM22010.1"/>
    </source>
</evidence>
<feature type="domain" description="Amidase" evidence="7">
    <location>
        <begin position="77"/>
        <end position="555"/>
    </location>
</feature>
<evidence type="ECO:0000256" key="5">
    <source>
        <dbReference type="PIRSR" id="PIRSR001221-1"/>
    </source>
</evidence>
<feature type="binding site" evidence="6">
    <location>
        <begin position="229"/>
        <end position="232"/>
    </location>
    <ligand>
        <name>substrate</name>
    </ligand>
</feature>
<dbReference type="OrthoDB" id="6428749at2759"/>
<sequence length="577" mass="64310">MSQSKRWQEIALNRKRQQEDSIPKEWRIPTPQADLLNVLSIPATCGILNERELTITEENDVDRILEKLASGTWTSLEIVTSTLKRAAIAQQLTNCVTELYIESALARARFLDDHLAKTGVKFGPLHGLPVSLKDQFCIEGSETIMGYVSWVGRIAKRNSVLVDILLELGAVIIAKTNVPQSLMWGETYNHVFGRTTNPYNRSLTSGGSSGGEGALIALGGSPLGVGTDIGGSIRIPGSFCGLYGLRPSSNRFPYQGALNSMAGQESVTSVLGPMSRTLSGLKVFTKCVLDTRPWDRDPVVPRMPWNQQAYELIEHGNGGKLCIGILVHDGHTMPHPPILRALKMVREALEKAGHHTIEWEPRWHEELYQTQWDIETGDLAEDILTECSATGEPHITSFKEEDVMAALHALPGEDPPQQRSPFYTRHLTAYQLWKLHERKRELRKLYLDYWQSSRERTGTDRPIDCLISPVAPFAATPHALNNNCNYTMLFNGLDYPAIAFPVTAVDPQKDPSVNRSQFFGEADQANHKMYDPVVFKDAPVGLQVAARTMEEEALLGMMQIIDPIIDTIREVKVYTGM</sequence>
<dbReference type="InterPro" id="IPR020556">
    <property type="entry name" value="Amidase_CS"/>
</dbReference>
<comment type="catalytic activity">
    <reaction evidence="1">
        <text>a monocarboxylic acid amide + H2O = a monocarboxylate + NH4(+)</text>
        <dbReference type="Rhea" id="RHEA:12020"/>
        <dbReference type="ChEBI" id="CHEBI:15377"/>
        <dbReference type="ChEBI" id="CHEBI:28938"/>
        <dbReference type="ChEBI" id="CHEBI:35757"/>
        <dbReference type="ChEBI" id="CHEBI:83628"/>
        <dbReference type="EC" id="3.5.1.4"/>
    </reaction>
</comment>
<dbReference type="EMBL" id="KN824366">
    <property type="protein sequence ID" value="KIM22010.1"/>
    <property type="molecule type" value="Genomic_DNA"/>
</dbReference>
<dbReference type="SUPFAM" id="SSF75304">
    <property type="entry name" value="Amidase signature (AS) enzymes"/>
    <property type="match status" value="1"/>
</dbReference>
<dbReference type="Proteomes" id="UP000054097">
    <property type="component" value="Unassembled WGS sequence"/>
</dbReference>
<protein>
    <recommendedName>
        <fullName evidence="3">amidase</fullName>
        <ecNumber evidence="3">3.5.1.4</ecNumber>
    </recommendedName>
</protein>
<feature type="active site" description="Acyl-ester intermediate" evidence="5">
    <location>
        <position position="232"/>
    </location>
</feature>
<evidence type="ECO:0000313" key="9">
    <source>
        <dbReference type="Proteomes" id="UP000054097"/>
    </source>
</evidence>
<dbReference type="Pfam" id="PF01425">
    <property type="entry name" value="Amidase"/>
    <property type="match status" value="1"/>
</dbReference>
<dbReference type="InterPro" id="IPR023631">
    <property type="entry name" value="Amidase_dom"/>
</dbReference>
<comment type="similarity">
    <text evidence="2">Belongs to the amidase family.</text>
</comment>
<dbReference type="PANTHER" id="PTHR46072">
    <property type="entry name" value="AMIDASE-RELATED-RELATED"/>
    <property type="match status" value="1"/>
</dbReference>
<evidence type="ECO:0000256" key="2">
    <source>
        <dbReference type="ARBA" id="ARBA00009199"/>
    </source>
</evidence>
<dbReference type="STRING" id="933852.A0A0C3ABJ0"/>